<evidence type="ECO:0000313" key="5">
    <source>
        <dbReference type="Proteomes" id="UP000008909"/>
    </source>
</evidence>
<dbReference type="Pfam" id="PF00128">
    <property type="entry name" value="Alpha-amylase"/>
    <property type="match status" value="1"/>
</dbReference>
<dbReference type="Proteomes" id="UP000008909">
    <property type="component" value="Unassembled WGS sequence"/>
</dbReference>
<feature type="region of interest" description="Disordered" evidence="1">
    <location>
        <begin position="1"/>
        <end position="40"/>
    </location>
</feature>
<sequence length="721" mass="81207">MANYRRYTPARRVDDDEDSYAPAQPAYGNTLSPETNAYVDDSYGKAEDSAASNAMFYDPASPFFGFTDMANYRRYTPARRVDDDEDSYAPAQPAYGNTLSPETNAYVDDSYGKAEDSAASNAMFYDPASPFFGMDPQLAGFVQKHNVVMGDGAVLNITAMKEKAAMEGKPKKKFTPPLGLTLCQFIFMVIGILLGIAILIIALVVGLVYGLRLVRPSYPHATPWWRRAQMYQLTVATWANDFDGPVGRLEDVIPRMTYLSVQIGATSAILTDLLASDSHGITNWTAVSNQVAAPDEAMSQLIPRLVSQAKQPRGPMQKANPINLLLGMPFYATSAKHLWFQQSKLSVVSKFTYYYIWQSTPPASPQEHRYFAYDAVRMAYYRHVHGNPNVPLLNLTNPDVQTEMKKIIEFWRAKLNIMGVLITNSTNVIPDMIPPLRSILNGLTDENFVWFADNPAADAKINTGSKVCFFTLQIRRRVPTRTNDITDQIMQAMADPRLGTCSPIWRVDQLSEDNKDFLTIQELAYFLPGSYLMMAGQEVDLSNGETDLMAWSYKSYNDFSTYWPTNIMLPNNGMNRLQSWRAYWTASSGVGLLSTAIDQGRVVIFPPSLTDNLLNIYRKHRESNVRAYFVVSFQTLNTVVQFASSVFFDIKTPHVEVAYDSKQVYHGRRMFVDLLIDKPQYYKPIFTEYAEESDEIGNCIGLSELKLFALADICRRILVIP</sequence>
<keyword evidence="4" id="KW-0378">Hydrolase</keyword>
<dbReference type="InterPro" id="IPR006047">
    <property type="entry name" value="GH13_cat_dom"/>
</dbReference>
<dbReference type="PANTHER" id="PTHR10357:SF179">
    <property type="entry name" value="NEUTRAL AND BASIC AMINO ACID TRANSPORT PROTEIN RBAT"/>
    <property type="match status" value="1"/>
</dbReference>
<feature type="transmembrane region" description="Helical" evidence="2">
    <location>
        <begin position="178"/>
        <end position="211"/>
    </location>
</feature>
<dbReference type="SUPFAM" id="SSF51445">
    <property type="entry name" value="(Trans)glycosidases"/>
    <property type="match status" value="1"/>
</dbReference>
<dbReference type="GO" id="GO:0004556">
    <property type="term" value="F:alpha-amylase activity"/>
    <property type="evidence" value="ECO:0007669"/>
    <property type="project" value="TreeGrafter"/>
</dbReference>
<evidence type="ECO:0000313" key="4">
    <source>
        <dbReference type="EMBL" id="GAA56190.1"/>
    </source>
</evidence>
<proteinExistence type="predicted"/>
<protein>
    <submittedName>
        <fullName evidence="4">Trehalose-6-phosphate hydrolase</fullName>
    </submittedName>
</protein>
<reference evidence="4" key="1">
    <citation type="journal article" date="2011" name="Genome Biol.">
        <title>The draft genome of the carcinogenic human liver fluke Clonorchis sinensis.</title>
        <authorList>
            <person name="Wang X."/>
            <person name="Chen W."/>
            <person name="Huang Y."/>
            <person name="Sun J."/>
            <person name="Men J."/>
            <person name="Liu H."/>
            <person name="Luo F."/>
            <person name="Guo L."/>
            <person name="Lv X."/>
            <person name="Deng C."/>
            <person name="Zhou C."/>
            <person name="Fan Y."/>
            <person name="Li X."/>
            <person name="Huang L."/>
            <person name="Hu Y."/>
            <person name="Liang C."/>
            <person name="Hu X."/>
            <person name="Xu J."/>
            <person name="Yu X."/>
        </authorList>
    </citation>
    <scope>NUCLEOTIDE SEQUENCE [LARGE SCALE GENOMIC DNA]</scope>
    <source>
        <strain evidence="4">Henan</strain>
    </source>
</reference>
<evidence type="ECO:0000259" key="3">
    <source>
        <dbReference type="Pfam" id="PF00128"/>
    </source>
</evidence>
<keyword evidence="2" id="KW-1133">Transmembrane helix</keyword>
<gene>
    <name evidence="4" type="ORF">CLF_110229</name>
</gene>
<evidence type="ECO:0000256" key="2">
    <source>
        <dbReference type="SAM" id="Phobius"/>
    </source>
</evidence>
<accession>G7YTB0</accession>
<reference key="2">
    <citation type="submission" date="2011-10" db="EMBL/GenBank/DDBJ databases">
        <title>The genome and transcriptome sequence of Clonorchis sinensis provide insights into the carcinogenic liver fluke.</title>
        <authorList>
            <person name="Wang X."/>
            <person name="Huang Y."/>
            <person name="Chen W."/>
            <person name="Liu H."/>
            <person name="Guo L."/>
            <person name="Chen Y."/>
            <person name="Luo F."/>
            <person name="Zhou W."/>
            <person name="Sun J."/>
            <person name="Mao Q."/>
            <person name="Liang P."/>
            <person name="Zhou C."/>
            <person name="Tian Y."/>
            <person name="Men J."/>
            <person name="Lv X."/>
            <person name="Huang L."/>
            <person name="Zhou J."/>
            <person name="Hu Y."/>
            <person name="Li R."/>
            <person name="Zhang F."/>
            <person name="Lei H."/>
            <person name="Li X."/>
            <person name="Hu X."/>
            <person name="Liang C."/>
            <person name="Xu J."/>
            <person name="Wu Z."/>
            <person name="Yu X."/>
        </authorList>
    </citation>
    <scope>NUCLEOTIDE SEQUENCE</scope>
    <source>
        <strain>Henan</strain>
    </source>
</reference>
<dbReference type="EMBL" id="DF144180">
    <property type="protein sequence ID" value="GAA56190.1"/>
    <property type="molecule type" value="Genomic_DNA"/>
</dbReference>
<evidence type="ECO:0000256" key="1">
    <source>
        <dbReference type="SAM" id="MobiDB-lite"/>
    </source>
</evidence>
<dbReference type="Gene3D" id="3.90.400.10">
    <property type="entry name" value="Oligo-1,6-glucosidase, Domain 2"/>
    <property type="match status" value="1"/>
</dbReference>
<dbReference type="Gene3D" id="3.20.20.80">
    <property type="entry name" value="Glycosidases"/>
    <property type="match status" value="1"/>
</dbReference>
<dbReference type="InterPro" id="IPR045857">
    <property type="entry name" value="O16G_dom_2"/>
</dbReference>
<dbReference type="InterPro" id="IPR017853">
    <property type="entry name" value="GH"/>
</dbReference>
<dbReference type="PANTHER" id="PTHR10357">
    <property type="entry name" value="ALPHA-AMYLASE FAMILY MEMBER"/>
    <property type="match status" value="1"/>
</dbReference>
<name>G7YTB0_CLOSI</name>
<feature type="region of interest" description="Disordered" evidence="1">
    <location>
        <begin position="81"/>
        <end position="107"/>
    </location>
</feature>
<keyword evidence="2" id="KW-0472">Membrane</keyword>
<feature type="domain" description="Glycosyl hydrolase family 13 catalytic" evidence="3">
    <location>
        <begin position="247"/>
        <end position="420"/>
    </location>
</feature>
<dbReference type="AlphaFoldDB" id="G7YTB0"/>
<keyword evidence="5" id="KW-1185">Reference proteome</keyword>
<keyword evidence="2" id="KW-0812">Transmembrane</keyword>
<organism evidence="4 5">
    <name type="scientific">Clonorchis sinensis</name>
    <name type="common">Chinese liver fluke</name>
    <dbReference type="NCBI Taxonomy" id="79923"/>
    <lineage>
        <taxon>Eukaryota</taxon>
        <taxon>Metazoa</taxon>
        <taxon>Spiralia</taxon>
        <taxon>Lophotrochozoa</taxon>
        <taxon>Platyhelminthes</taxon>
        <taxon>Trematoda</taxon>
        <taxon>Digenea</taxon>
        <taxon>Opisthorchiida</taxon>
        <taxon>Opisthorchiata</taxon>
        <taxon>Opisthorchiidae</taxon>
        <taxon>Clonorchis</taxon>
    </lineage>
</organism>
<dbReference type="GO" id="GO:0009313">
    <property type="term" value="P:oligosaccharide catabolic process"/>
    <property type="evidence" value="ECO:0007669"/>
    <property type="project" value="TreeGrafter"/>
</dbReference>